<dbReference type="InterPro" id="IPR057666">
    <property type="entry name" value="DrpA_SLOG"/>
</dbReference>
<protein>
    <submittedName>
        <fullName evidence="3">DNA-processing protein DprA</fullName>
    </submittedName>
</protein>
<dbReference type="Gene3D" id="3.40.50.450">
    <property type="match status" value="1"/>
</dbReference>
<dbReference type="Pfam" id="PF02481">
    <property type="entry name" value="DNA_processg_A"/>
    <property type="match status" value="1"/>
</dbReference>
<comment type="caution">
    <text evidence="3">The sequence shown here is derived from an EMBL/GenBank/DDBJ whole genome shotgun (WGS) entry which is preliminary data.</text>
</comment>
<dbReference type="RefSeq" id="WP_214094439.1">
    <property type="nucleotide sequence ID" value="NZ_JAHCLR010000050.1"/>
</dbReference>
<dbReference type="Proteomes" id="UP001519535">
    <property type="component" value="Unassembled WGS sequence"/>
</dbReference>
<feature type="domain" description="Smf/DprA SLOG" evidence="2">
    <location>
        <begin position="71"/>
        <end position="278"/>
    </location>
</feature>
<comment type="similarity">
    <text evidence="1">Belongs to the DprA/Smf family.</text>
</comment>
<evidence type="ECO:0000259" key="2">
    <source>
        <dbReference type="Pfam" id="PF02481"/>
    </source>
</evidence>
<dbReference type="PANTHER" id="PTHR43022:SF1">
    <property type="entry name" value="PROTEIN SMF"/>
    <property type="match status" value="1"/>
</dbReference>
<evidence type="ECO:0000256" key="1">
    <source>
        <dbReference type="ARBA" id="ARBA00006525"/>
    </source>
</evidence>
<evidence type="ECO:0000313" key="4">
    <source>
        <dbReference type="Proteomes" id="UP001519535"/>
    </source>
</evidence>
<dbReference type="NCBIfam" id="TIGR00732">
    <property type="entry name" value="dprA"/>
    <property type="match status" value="1"/>
</dbReference>
<keyword evidence="4" id="KW-1185">Reference proteome</keyword>
<proteinExistence type="inferred from homology"/>
<gene>
    <name evidence="3" type="primary">dprA</name>
    <name evidence="3" type="ORF">KIH27_18510</name>
</gene>
<sequence length="288" mass="29288">MMNHTIPDAERRDWAYLASLADTATPAATLTNLVATVGITEAADRVRREALDVRDTADADLATIDALGGRLITPADDEWPATLTAVPNAPLALWAHGPARLEDATTATAIIGTRASTAYGELVTTDLATGLAAAGHTVLSTASYGIASAAHRAALAAEATTVAVLPCGIDVTHPAGHHLLLGRIAQTGLLLSQTRPGARPVRSAFVARDRLTATLASAVVVVEAGLRSGVLAAVWAAQELGRPVGAVPGPVTSSASLGCHVLLRDGAHLIASADDVLHLTDPAPHAAA</sequence>
<dbReference type="PANTHER" id="PTHR43022">
    <property type="entry name" value="PROTEIN SMF"/>
    <property type="match status" value="1"/>
</dbReference>
<reference evidence="3 4" key="1">
    <citation type="submission" date="2021-05" db="EMBL/GenBank/DDBJ databases">
        <title>Mycobacterium acidophilum sp. nov., an extremely acid-tolerant member of the genus Mycobacterium.</title>
        <authorList>
            <person name="Xia J."/>
        </authorList>
    </citation>
    <scope>NUCLEOTIDE SEQUENCE [LARGE SCALE GENOMIC DNA]</scope>
    <source>
        <strain evidence="3 4">M1</strain>
    </source>
</reference>
<dbReference type="SUPFAM" id="SSF102405">
    <property type="entry name" value="MCP/YpsA-like"/>
    <property type="match status" value="1"/>
</dbReference>
<organism evidence="3 4">
    <name type="scientific">Mycolicibacter acidiphilus</name>
    <dbReference type="NCBI Taxonomy" id="2835306"/>
    <lineage>
        <taxon>Bacteria</taxon>
        <taxon>Bacillati</taxon>
        <taxon>Actinomycetota</taxon>
        <taxon>Actinomycetes</taxon>
        <taxon>Mycobacteriales</taxon>
        <taxon>Mycobacteriaceae</taxon>
        <taxon>Mycolicibacter</taxon>
    </lineage>
</organism>
<dbReference type="EMBL" id="JAHCLR010000050">
    <property type="protein sequence ID" value="MBS9535582.1"/>
    <property type="molecule type" value="Genomic_DNA"/>
</dbReference>
<accession>A0ABS5RMQ8</accession>
<evidence type="ECO:0000313" key="3">
    <source>
        <dbReference type="EMBL" id="MBS9535582.1"/>
    </source>
</evidence>
<dbReference type="InterPro" id="IPR003488">
    <property type="entry name" value="DprA"/>
</dbReference>
<name>A0ABS5RMQ8_9MYCO</name>